<evidence type="ECO:0000256" key="5">
    <source>
        <dbReference type="ARBA" id="ARBA00023125"/>
    </source>
</evidence>
<feature type="region of interest" description="Disordered" evidence="8">
    <location>
        <begin position="1008"/>
        <end position="1033"/>
    </location>
</feature>
<feature type="compositionally biased region" description="Low complexity" evidence="8">
    <location>
        <begin position="31"/>
        <end position="42"/>
    </location>
</feature>
<reference evidence="10" key="1">
    <citation type="journal article" date="2023" name="Mol. Phylogenet. Evol.">
        <title>Genome-scale phylogeny and comparative genomics of the fungal order Sordariales.</title>
        <authorList>
            <person name="Hensen N."/>
            <person name="Bonometti L."/>
            <person name="Westerberg I."/>
            <person name="Brannstrom I.O."/>
            <person name="Guillou S."/>
            <person name="Cros-Aarteil S."/>
            <person name="Calhoun S."/>
            <person name="Haridas S."/>
            <person name="Kuo A."/>
            <person name="Mondo S."/>
            <person name="Pangilinan J."/>
            <person name="Riley R."/>
            <person name="LaButti K."/>
            <person name="Andreopoulos B."/>
            <person name="Lipzen A."/>
            <person name="Chen C."/>
            <person name="Yan M."/>
            <person name="Daum C."/>
            <person name="Ng V."/>
            <person name="Clum A."/>
            <person name="Steindorff A."/>
            <person name="Ohm R.A."/>
            <person name="Martin F."/>
            <person name="Silar P."/>
            <person name="Natvig D.O."/>
            <person name="Lalanne C."/>
            <person name="Gautier V."/>
            <person name="Ament-Velasquez S.L."/>
            <person name="Kruys A."/>
            <person name="Hutchinson M.I."/>
            <person name="Powell A.J."/>
            <person name="Barry K."/>
            <person name="Miller A.N."/>
            <person name="Grigoriev I.V."/>
            <person name="Debuchy R."/>
            <person name="Gladieux P."/>
            <person name="Hiltunen Thoren M."/>
            <person name="Johannesson H."/>
        </authorList>
    </citation>
    <scope>NUCLEOTIDE SEQUENCE</scope>
    <source>
        <strain evidence="10">CBS 103.79</strain>
    </source>
</reference>
<feature type="compositionally biased region" description="Low complexity" evidence="8">
    <location>
        <begin position="802"/>
        <end position="813"/>
    </location>
</feature>
<feature type="region of interest" description="Disordered" evidence="8">
    <location>
        <begin position="118"/>
        <end position="178"/>
    </location>
</feature>
<feature type="compositionally biased region" description="Basic and acidic residues" evidence="8">
    <location>
        <begin position="15"/>
        <end position="24"/>
    </location>
</feature>
<keyword evidence="5" id="KW-0238">DNA-binding</keyword>
<dbReference type="EMBL" id="MU855496">
    <property type="protein sequence ID" value="KAK3902646.1"/>
    <property type="molecule type" value="Genomic_DNA"/>
</dbReference>
<feature type="compositionally biased region" description="Low complexity" evidence="8">
    <location>
        <begin position="1017"/>
        <end position="1031"/>
    </location>
</feature>
<name>A0AAN6RUK1_9PEZI</name>
<keyword evidence="7" id="KW-0539">Nucleus</keyword>
<dbReference type="CDD" id="cd00067">
    <property type="entry name" value="GAL4"/>
    <property type="match status" value="1"/>
</dbReference>
<keyword evidence="4" id="KW-0805">Transcription regulation</keyword>
<dbReference type="GO" id="GO:0005634">
    <property type="term" value="C:nucleus"/>
    <property type="evidence" value="ECO:0007669"/>
    <property type="project" value="UniProtKB-SubCell"/>
</dbReference>
<feature type="domain" description="Zn(2)-C6 fungal-type" evidence="9">
    <location>
        <begin position="53"/>
        <end position="85"/>
    </location>
</feature>
<feature type="compositionally biased region" description="Low complexity" evidence="8">
    <location>
        <begin position="133"/>
        <end position="148"/>
    </location>
</feature>
<feature type="region of interest" description="Disordered" evidence="8">
    <location>
        <begin position="1"/>
        <end position="45"/>
    </location>
</feature>
<keyword evidence="11" id="KW-1185">Reference proteome</keyword>
<keyword evidence="2" id="KW-0479">Metal-binding</keyword>
<organism evidence="10 11">
    <name type="scientific">Staphylotrichum tortipilum</name>
    <dbReference type="NCBI Taxonomy" id="2831512"/>
    <lineage>
        <taxon>Eukaryota</taxon>
        <taxon>Fungi</taxon>
        <taxon>Dikarya</taxon>
        <taxon>Ascomycota</taxon>
        <taxon>Pezizomycotina</taxon>
        <taxon>Sordariomycetes</taxon>
        <taxon>Sordariomycetidae</taxon>
        <taxon>Sordariales</taxon>
        <taxon>Chaetomiaceae</taxon>
        <taxon>Staphylotrichum</taxon>
    </lineage>
</organism>
<dbReference type="PROSITE" id="PS00463">
    <property type="entry name" value="ZN2_CY6_FUNGAL_1"/>
    <property type="match status" value="1"/>
</dbReference>
<dbReference type="GO" id="GO:0003677">
    <property type="term" value="F:DNA binding"/>
    <property type="evidence" value="ECO:0007669"/>
    <property type="project" value="UniProtKB-KW"/>
</dbReference>
<gene>
    <name evidence="10" type="ORF">C8A05DRAFT_33653</name>
</gene>
<feature type="region of interest" description="Disordered" evidence="8">
    <location>
        <begin position="795"/>
        <end position="823"/>
    </location>
</feature>
<dbReference type="SMART" id="SM00066">
    <property type="entry name" value="GAL4"/>
    <property type="match status" value="1"/>
</dbReference>
<dbReference type="GO" id="GO:0006351">
    <property type="term" value="P:DNA-templated transcription"/>
    <property type="evidence" value="ECO:0007669"/>
    <property type="project" value="InterPro"/>
</dbReference>
<dbReference type="AlphaFoldDB" id="A0AAN6RUK1"/>
<dbReference type="PANTHER" id="PTHR31313">
    <property type="entry name" value="TY1 ENHANCER ACTIVATOR"/>
    <property type="match status" value="1"/>
</dbReference>
<dbReference type="InterPro" id="IPR051615">
    <property type="entry name" value="Transcr_Regulatory_Elem"/>
</dbReference>
<evidence type="ECO:0000256" key="7">
    <source>
        <dbReference type="ARBA" id="ARBA00023242"/>
    </source>
</evidence>
<dbReference type="CDD" id="cd12148">
    <property type="entry name" value="fungal_TF_MHR"/>
    <property type="match status" value="1"/>
</dbReference>
<sequence length="1133" mass="122764">MAAAATVSGGKRRSRSEGESDRAGSEQSENASSPAPSTRSSAKQQIRHRASIACASCRERRIRCVVSEGESECAQCRRTGAACIIKDDDERRRPISKAYMSSLSDRISLLESMLKERGVAPPPAIHPPKTRQEAQARQQQEHQQAQTAGESAGSSGAKLGPPSLDQPPTPPGSGDEDIIMADTEQAGGLTSSTTARTTTYTHQIDSLLLREMEQPKKETGTRHILCARGNSVFDQSVGRARFFGPTANSHVHARSAASLTRHDRPDQIHRVELLIASLRPATHEHLMRCFWDYYNSWQQVVDEAAFEAGRTTQDPRFYSPFLHLAILAIGYRFGDWDREDMKMLTVANRESTLHMEAKAMVEVELERPGGVPSVQALLMVADLECGAGRDATGWMYTGMANRLAFDLGLHVNAVGTDISDLERQTRRQAMAGCVMFDRKWSLLLGRPTAIKGQDVAIDVLPRVPGKGMVDQSVGTVASYGAINRQMFELLDLAGKVADFQNSTAGAAHVFATKAAEDRAYLHFVGLERLFHNWYRRLPENLTWKPVNIKSAHMGFFILHQQFHVCMIILHRPWAKYGPMSLDGAMGGRYPSPETPGQEDVNSWMAPLQHNDNRASMSRSMCTQHAIRIARIFWHHRQRFDGRRVVLTCIQHAGTAALALMAALAHKSAELDHQSNLRYLQVLSSAIYDMSHLYQPAARMYQLLKTMLVEIRSEMVKSGGFDVSSLVGRYQGGGNGGGMVFGSSHWSAGTDASCPPTDRFEALQEEERATKRRRMSSLSSVDFSCLAPSFLTNSHGGCPSPPASSRSFESSNPPITTDHAPGEPGTFDLDFFHASFVDFINTGGDGPATDEWVPTDPPANTASPPPILIPTVSGDLSAFTYSMEPPAAPKTDVPAVTIPHPAVAVPATTAPVDEDDDSSVDKTIEDWLAEPSKPTVSTPIQQTITTPCNPPAELFQPTASPTVTPSPQNTIPGPTEPRTTLSHATADGVPILRDPYILSIETELGVGFDFGPDVESSTTTAAPAEQQQQQPAEAEKPIDALEWFNQPTSPANAVKTAAAAVEVQDARVPAPPVTPVTLDELVLSVEEAVGSARARARARAARGSVSAGSVAGSVAGSIVVGGEGRNRELDFLSL</sequence>
<dbReference type="InterPro" id="IPR036864">
    <property type="entry name" value="Zn2-C6_fun-type_DNA-bd_sf"/>
</dbReference>
<comment type="subcellular location">
    <subcellularLocation>
        <location evidence="1">Nucleus</location>
    </subcellularLocation>
</comment>
<dbReference type="PROSITE" id="PS50048">
    <property type="entry name" value="ZN2_CY6_FUNGAL_2"/>
    <property type="match status" value="1"/>
</dbReference>
<dbReference type="SUPFAM" id="SSF57701">
    <property type="entry name" value="Zn2/Cys6 DNA-binding domain"/>
    <property type="match status" value="1"/>
</dbReference>
<keyword evidence="3" id="KW-0862">Zinc</keyword>
<feature type="region of interest" description="Disordered" evidence="8">
    <location>
        <begin position="958"/>
        <end position="981"/>
    </location>
</feature>
<dbReference type="Proteomes" id="UP001303889">
    <property type="component" value="Unassembled WGS sequence"/>
</dbReference>
<evidence type="ECO:0000313" key="10">
    <source>
        <dbReference type="EMBL" id="KAK3902646.1"/>
    </source>
</evidence>
<reference evidence="10" key="2">
    <citation type="submission" date="2023-05" db="EMBL/GenBank/DDBJ databases">
        <authorList>
            <consortium name="Lawrence Berkeley National Laboratory"/>
            <person name="Steindorff A."/>
            <person name="Hensen N."/>
            <person name="Bonometti L."/>
            <person name="Westerberg I."/>
            <person name="Brannstrom I.O."/>
            <person name="Guillou S."/>
            <person name="Cros-Aarteil S."/>
            <person name="Calhoun S."/>
            <person name="Haridas S."/>
            <person name="Kuo A."/>
            <person name="Mondo S."/>
            <person name="Pangilinan J."/>
            <person name="Riley R."/>
            <person name="Labutti K."/>
            <person name="Andreopoulos B."/>
            <person name="Lipzen A."/>
            <person name="Chen C."/>
            <person name="Yanf M."/>
            <person name="Daum C."/>
            <person name="Ng V."/>
            <person name="Clum A."/>
            <person name="Ohm R."/>
            <person name="Martin F."/>
            <person name="Silar P."/>
            <person name="Natvig D."/>
            <person name="Lalanne C."/>
            <person name="Gautier V."/>
            <person name="Ament-Velasquez S.L."/>
            <person name="Kruys A."/>
            <person name="Hutchinson M.I."/>
            <person name="Powell A.J."/>
            <person name="Barry K."/>
            <person name="Miller A.N."/>
            <person name="Grigoriev I.V."/>
            <person name="Debuchy R."/>
            <person name="Gladieux P."/>
            <person name="Thoren M.H."/>
            <person name="Johannesson H."/>
        </authorList>
    </citation>
    <scope>NUCLEOTIDE SEQUENCE</scope>
    <source>
        <strain evidence="10">CBS 103.79</strain>
    </source>
</reference>
<evidence type="ECO:0000256" key="4">
    <source>
        <dbReference type="ARBA" id="ARBA00023015"/>
    </source>
</evidence>
<evidence type="ECO:0000259" key="9">
    <source>
        <dbReference type="PROSITE" id="PS50048"/>
    </source>
</evidence>
<dbReference type="Gene3D" id="4.10.240.10">
    <property type="entry name" value="Zn(2)-C6 fungal-type DNA-binding domain"/>
    <property type="match status" value="1"/>
</dbReference>
<evidence type="ECO:0000256" key="3">
    <source>
        <dbReference type="ARBA" id="ARBA00022833"/>
    </source>
</evidence>
<evidence type="ECO:0000256" key="1">
    <source>
        <dbReference type="ARBA" id="ARBA00004123"/>
    </source>
</evidence>
<evidence type="ECO:0000313" key="11">
    <source>
        <dbReference type="Proteomes" id="UP001303889"/>
    </source>
</evidence>
<dbReference type="PANTHER" id="PTHR31313:SF81">
    <property type="entry name" value="TY1 ENHANCER ACTIVATOR"/>
    <property type="match status" value="1"/>
</dbReference>
<proteinExistence type="predicted"/>
<dbReference type="GO" id="GO:0008270">
    <property type="term" value="F:zinc ion binding"/>
    <property type="evidence" value="ECO:0007669"/>
    <property type="project" value="InterPro"/>
</dbReference>
<dbReference type="GO" id="GO:0000981">
    <property type="term" value="F:DNA-binding transcription factor activity, RNA polymerase II-specific"/>
    <property type="evidence" value="ECO:0007669"/>
    <property type="project" value="InterPro"/>
</dbReference>
<dbReference type="InterPro" id="IPR007219">
    <property type="entry name" value="XnlR_reg_dom"/>
</dbReference>
<dbReference type="Pfam" id="PF04082">
    <property type="entry name" value="Fungal_trans"/>
    <property type="match status" value="1"/>
</dbReference>
<dbReference type="InterPro" id="IPR001138">
    <property type="entry name" value="Zn2Cys6_DnaBD"/>
</dbReference>
<keyword evidence="6" id="KW-0804">Transcription</keyword>
<evidence type="ECO:0000256" key="8">
    <source>
        <dbReference type="SAM" id="MobiDB-lite"/>
    </source>
</evidence>
<evidence type="ECO:0000256" key="6">
    <source>
        <dbReference type="ARBA" id="ARBA00023163"/>
    </source>
</evidence>
<dbReference type="SMART" id="SM00906">
    <property type="entry name" value="Fungal_trans"/>
    <property type="match status" value="1"/>
</dbReference>
<evidence type="ECO:0000256" key="2">
    <source>
        <dbReference type="ARBA" id="ARBA00022723"/>
    </source>
</evidence>
<accession>A0AAN6RUK1</accession>
<protein>
    <recommendedName>
        <fullName evidence="9">Zn(2)-C6 fungal-type domain-containing protein</fullName>
    </recommendedName>
</protein>
<comment type="caution">
    <text evidence="10">The sequence shown here is derived from an EMBL/GenBank/DDBJ whole genome shotgun (WGS) entry which is preliminary data.</text>
</comment>